<evidence type="ECO:0000313" key="1">
    <source>
        <dbReference type="EMBL" id="CAH0401798.1"/>
    </source>
</evidence>
<organism evidence="1 2">
    <name type="scientific">Chilo suppressalis</name>
    <name type="common">Asiatic rice borer moth</name>
    <dbReference type="NCBI Taxonomy" id="168631"/>
    <lineage>
        <taxon>Eukaryota</taxon>
        <taxon>Metazoa</taxon>
        <taxon>Ecdysozoa</taxon>
        <taxon>Arthropoda</taxon>
        <taxon>Hexapoda</taxon>
        <taxon>Insecta</taxon>
        <taxon>Pterygota</taxon>
        <taxon>Neoptera</taxon>
        <taxon>Endopterygota</taxon>
        <taxon>Lepidoptera</taxon>
        <taxon>Glossata</taxon>
        <taxon>Ditrysia</taxon>
        <taxon>Pyraloidea</taxon>
        <taxon>Crambidae</taxon>
        <taxon>Crambinae</taxon>
        <taxon>Chilo</taxon>
    </lineage>
</organism>
<dbReference type="EMBL" id="OU963895">
    <property type="protein sequence ID" value="CAH0401798.1"/>
    <property type="molecule type" value="Genomic_DNA"/>
</dbReference>
<name>A0ABN8AZA8_CHISP</name>
<dbReference type="PANTHER" id="PTHR37162:SF1">
    <property type="entry name" value="BED-TYPE DOMAIN-CONTAINING PROTEIN"/>
    <property type="match status" value="1"/>
</dbReference>
<dbReference type="PANTHER" id="PTHR37162">
    <property type="entry name" value="HAT FAMILY DIMERISATION DOMAINCONTAINING PROTEIN-RELATED"/>
    <property type="match status" value="1"/>
</dbReference>
<sequence length="213" mass="24691">MCLVVRYAKMNRIKDCFLALIPLEEANAATIFEHIVNFFRSNNIPYKHNLIGFTSDGANVMMGRNNSVVILLQKEILNIFILKCACHSFHLCASYACTKLPRFIEDLAQKEWQSLKTFKCFQNTHLKHAGCKYYICEENIGTILCSKTIFFRSNLLAAEYILQKLQDPTTILFMEFLDFVLLLFTGLNKEMQSEHPKMHNLKQKENCSTTETR</sequence>
<evidence type="ECO:0000313" key="2">
    <source>
        <dbReference type="Proteomes" id="UP001153292"/>
    </source>
</evidence>
<dbReference type="Proteomes" id="UP001153292">
    <property type="component" value="Chromosome 2"/>
</dbReference>
<reference evidence="1" key="1">
    <citation type="submission" date="2021-12" db="EMBL/GenBank/DDBJ databases">
        <authorList>
            <person name="King R."/>
        </authorList>
    </citation>
    <scope>NUCLEOTIDE SEQUENCE</scope>
</reference>
<keyword evidence="2" id="KW-1185">Reference proteome</keyword>
<proteinExistence type="predicted"/>
<protein>
    <recommendedName>
        <fullName evidence="3">DUF4371 domain-containing protein</fullName>
    </recommendedName>
</protein>
<evidence type="ECO:0008006" key="3">
    <source>
        <dbReference type="Google" id="ProtNLM"/>
    </source>
</evidence>
<accession>A0ABN8AZA8</accession>
<gene>
    <name evidence="1" type="ORF">CHILSU_LOCUS5036</name>
</gene>